<dbReference type="AlphaFoldDB" id="A0A183C558"/>
<dbReference type="Gene3D" id="2.60.120.920">
    <property type="match status" value="1"/>
</dbReference>
<keyword evidence="2" id="KW-1185">Reference proteome</keyword>
<evidence type="ECO:0000313" key="2">
    <source>
        <dbReference type="Proteomes" id="UP000050741"/>
    </source>
</evidence>
<dbReference type="PROSITE" id="PS50188">
    <property type="entry name" value="B302_SPRY"/>
    <property type="match status" value="1"/>
</dbReference>
<name>A0A183C558_GLOPA</name>
<dbReference type="InterPro" id="IPR013320">
    <property type="entry name" value="ConA-like_dom_sf"/>
</dbReference>
<dbReference type="Pfam" id="PF00622">
    <property type="entry name" value="SPRY"/>
    <property type="match status" value="1"/>
</dbReference>
<dbReference type="InterPro" id="IPR044736">
    <property type="entry name" value="Gid1/RanBPM/SPLA_SPRY"/>
</dbReference>
<evidence type="ECO:0000313" key="3">
    <source>
        <dbReference type="WBParaSite" id="GPLIN_000800300"/>
    </source>
</evidence>
<accession>A0A183C558</accession>
<protein>
    <submittedName>
        <fullName evidence="3">B30.2/SPRY domain-containing protein</fullName>
    </submittedName>
</protein>
<sequence length="252" mass="28482">MNLPTSSSAGFDLVAQNAKLSISDQKALLRRLMDLKKSKRQILNNKKPIKKHCVQRLINNAMNTNRMRSSTKALEKGMNQLKGEVIAKMGEYQNKQQQNTDALTEAQKKYGLTPQNQWDSAARHKDLALSEPDRLIVKNKGNNRAQRSVFAEQPIPNENFGIFYYEVTILGKKCQVSIGIGTKRMPLNKWVGRYTGTYAYSSWGSLWSHDERHDMGGQIPSFCVNDVIGCGVNLATRQIFYTKNGRRLGEKG</sequence>
<evidence type="ECO:0000259" key="1">
    <source>
        <dbReference type="PROSITE" id="PS50188"/>
    </source>
</evidence>
<dbReference type="SUPFAM" id="SSF49899">
    <property type="entry name" value="Concanavalin A-like lectins/glucanases"/>
    <property type="match status" value="1"/>
</dbReference>
<dbReference type="InterPro" id="IPR003877">
    <property type="entry name" value="SPRY_dom"/>
</dbReference>
<dbReference type="InterPro" id="IPR001870">
    <property type="entry name" value="B30.2/SPRY"/>
</dbReference>
<dbReference type="InterPro" id="IPR043136">
    <property type="entry name" value="B30.2/SPRY_sf"/>
</dbReference>
<reference evidence="2" key="1">
    <citation type="submission" date="2014-05" db="EMBL/GenBank/DDBJ databases">
        <title>The genome and life-stage specific transcriptomes of Globodera pallida elucidate key aspects of plant parasitism by a cyst nematode.</title>
        <authorList>
            <person name="Cotton J.A."/>
            <person name="Lilley C.J."/>
            <person name="Jones L.M."/>
            <person name="Kikuchi T."/>
            <person name="Reid A.J."/>
            <person name="Thorpe P."/>
            <person name="Tsai I.J."/>
            <person name="Beasley H."/>
            <person name="Blok V."/>
            <person name="Cock P.J.A."/>
            <person name="Van den Akker S.E."/>
            <person name="Holroyd N."/>
            <person name="Hunt M."/>
            <person name="Mantelin S."/>
            <person name="Naghra H."/>
            <person name="Pain A."/>
            <person name="Palomares-Rius J.E."/>
            <person name="Zarowiecki M."/>
            <person name="Berriman M."/>
            <person name="Jones J.T."/>
            <person name="Urwin P.E."/>
        </authorList>
    </citation>
    <scope>NUCLEOTIDE SEQUENCE [LARGE SCALE GENOMIC DNA]</scope>
    <source>
        <strain evidence="2">Lindley</strain>
    </source>
</reference>
<reference evidence="3" key="2">
    <citation type="submission" date="2016-06" db="UniProtKB">
        <authorList>
            <consortium name="WormBaseParasite"/>
        </authorList>
    </citation>
    <scope>IDENTIFICATION</scope>
</reference>
<dbReference type="CDD" id="cd12885">
    <property type="entry name" value="SPRY_RanBP_like"/>
    <property type="match status" value="1"/>
</dbReference>
<dbReference type="Proteomes" id="UP000050741">
    <property type="component" value="Unassembled WGS sequence"/>
</dbReference>
<proteinExistence type="predicted"/>
<organism evidence="2 3">
    <name type="scientific">Globodera pallida</name>
    <name type="common">Potato cyst nematode worm</name>
    <name type="synonym">Heterodera pallida</name>
    <dbReference type="NCBI Taxonomy" id="36090"/>
    <lineage>
        <taxon>Eukaryota</taxon>
        <taxon>Metazoa</taxon>
        <taxon>Ecdysozoa</taxon>
        <taxon>Nematoda</taxon>
        <taxon>Chromadorea</taxon>
        <taxon>Rhabditida</taxon>
        <taxon>Tylenchina</taxon>
        <taxon>Tylenchomorpha</taxon>
        <taxon>Tylenchoidea</taxon>
        <taxon>Heteroderidae</taxon>
        <taxon>Heteroderinae</taxon>
        <taxon>Globodera</taxon>
    </lineage>
</organism>
<dbReference type="WBParaSite" id="GPLIN_000800300">
    <property type="protein sequence ID" value="GPLIN_000800300"/>
    <property type="gene ID" value="GPLIN_000800300"/>
</dbReference>
<feature type="domain" description="B30.2/SPRY" evidence="1">
    <location>
        <begin position="95"/>
        <end position="252"/>
    </location>
</feature>